<protein>
    <submittedName>
        <fullName evidence="2">Uncharacterized protein</fullName>
    </submittedName>
</protein>
<gene>
    <name evidence="2" type="ORF">GPECTOR_4g1002</name>
</gene>
<accession>A0A150GX60</accession>
<proteinExistence type="predicted"/>
<evidence type="ECO:0000313" key="2">
    <source>
        <dbReference type="EMBL" id="KXZ54451.1"/>
    </source>
</evidence>
<sequence>MEPPSNSISVAAAAPKFAFSDPAAPADPRLRQIHSLVGKAALGNGGESSGLKAQTFAFEAPSVGIERSLAAGEVPAAGAGESAPSYKKSPAPVHDEVVKAAAVPLPDDDDEDGDVAPQAGAEPAPAQLVAGGARRVAFAEPEVPKDKNADKTHEQPAKVPPPSPMGASFTADAGNTPFRPPGGQVPPETPSATPAPQVRS</sequence>
<reference evidence="3" key="1">
    <citation type="journal article" date="2016" name="Nat. Commun.">
        <title>The Gonium pectorale genome demonstrates co-option of cell cycle regulation during the evolution of multicellularity.</title>
        <authorList>
            <person name="Hanschen E.R."/>
            <person name="Marriage T.N."/>
            <person name="Ferris P.J."/>
            <person name="Hamaji T."/>
            <person name="Toyoda A."/>
            <person name="Fujiyama A."/>
            <person name="Neme R."/>
            <person name="Noguchi H."/>
            <person name="Minakuchi Y."/>
            <person name="Suzuki M."/>
            <person name="Kawai-Toyooka H."/>
            <person name="Smith D.R."/>
            <person name="Sparks H."/>
            <person name="Anderson J."/>
            <person name="Bakaric R."/>
            <person name="Luria V."/>
            <person name="Karger A."/>
            <person name="Kirschner M.W."/>
            <person name="Durand P.M."/>
            <person name="Michod R.E."/>
            <person name="Nozaki H."/>
            <person name="Olson B.J."/>
        </authorList>
    </citation>
    <scope>NUCLEOTIDE SEQUENCE [LARGE SCALE GENOMIC DNA]</scope>
    <source>
        <strain evidence="3">NIES-2863</strain>
    </source>
</reference>
<feature type="compositionally biased region" description="Basic and acidic residues" evidence="1">
    <location>
        <begin position="142"/>
        <end position="156"/>
    </location>
</feature>
<evidence type="ECO:0000256" key="1">
    <source>
        <dbReference type="SAM" id="MobiDB-lite"/>
    </source>
</evidence>
<feature type="region of interest" description="Disordered" evidence="1">
    <location>
        <begin position="101"/>
        <end position="200"/>
    </location>
</feature>
<evidence type="ECO:0000313" key="3">
    <source>
        <dbReference type="Proteomes" id="UP000075714"/>
    </source>
</evidence>
<feature type="compositionally biased region" description="Pro residues" evidence="1">
    <location>
        <begin position="178"/>
        <end position="189"/>
    </location>
</feature>
<dbReference type="EMBL" id="LSYV01000005">
    <property type="protein sequence ID" value="KXZ54451.1"/>
    <property type="molecule type" value="Genomic_DNA"/>
</dbReference>
<dbReference type="Proteomes" id="UP000075714">
    <property type="component" value="Unassembled WGS sequence"/>
</dbReference>
<dbReference type="STRING" id="33097.A0A150GX60"/>
<name>A0A150GX60_GONPE</name>
<feature type="compositionally biased region" description="Low complexity" evidence="1">
    <location>
        <begin position="75"/>
        <end position="85"/>
    </location>
</feature>
<feature type="compositionally biased region" description="Polar residues" evidence="1">
    <location>
        <begin position="190"/>
        <end position="200"/>
    </location>
</feature>
<organism evidence="2 3">
    <name type="scientific">Gonium pectorale</name>
    <name type="common">Green alga</name>
    <dbReference type="NCBI Taxonomy" id="33097"/>
    <lineage>
        <taxon>Eukaryota</taxon>
        <taxon>Viridiplantae</taxon>
        <taxon>Chlorophyta</taxon>
        <taxon>core chlorophytes</taxon>
        <taxon>Chlorophyceae</taxon>
        <taxon>CS clade</taxon>
        <taxon>Chlamydomonadales</taxon>
        <taxon>Volvocaceae</taxon>
        <taxon>Gonium</taxon>
    </lineage>
</organism>
<dbReference type="AlphaFoldDB" id="A0A150GX60"/>
<comment type="caution">
    <text evidence="2">The sequence shown here is derived from an EMBL/GenBank/DDBJ whole genome shotgun (WGS) entry which is preliminary data.</text>
</comment>
<feature type="region of interest" description="Disordered" evidence="1">
    <location>
        <begin position="75"/>
        <end position="94"/>
    </location>
</feature>
<keyword evidence="3" id="KW-1185">Reference proteome</keyword>
<feature type="compositionally biased region" description="Low complexity" evidence="1">
    <location>
        <begin position="115"/>
        <end position="127"/>
    </location>
</feature>